<gene>
    <name evidence="1" type="ORF">GCM10011613_09100</name>
</gene>
<protein>
    <submittedName>
        <fullName evidence="1">Uncharacterized protein</fullName>
    </submittedName>
</protein>
<proteinExistence type="predicted"/>
<comment type="caution">
    <text evidence="1">The sequence shown here is derived from an EMBL/GenBank/DDBJ whole genome shotgun (WGS) entry which is preliminary data.</text>
</comment>
<reference evidence="2" key="1">
    <citation type="journal article" date="2019" name="Int. J. Syst. Evol. Microbiol.">
        <title>The Global Catalogue of Microorganisms (GCM) 10K type strain sequencing project: providing services to taxonomists for standard genome sequencing and annotation.</title>
        <authorList>
            <consortium name="The Broad Institute Genomics Platform"/>
            <consortium name="The Broad Institute Genome Sequencing Center for Infectious Disease"/>
            <person name="Wu L."/>
            <person name="Ma J."/>
        </authorList>
    </citation>
    <scope>NUCLEOTIDE SEQUENCE [LARGE SCALE GENOMIC DNA]</scope>
    <source>
        <strain evidence="2">KCTC 32239</strain>
    </source>
</reference>
<dbReference type="EMBL" id="BMYZ01000001">
    <property type="protein sequence ID" value="GGY67181.1"/>
    <property type="molecule type" value="Genomic_DNA"/>
</dbReference>
<accession>A0ABQ3ATX5</accession>
<sequence>MTLPSSFTQYSLANRLGQALELAVCHTQAFGREYVFVAPLAQHASSLVAKNAEHFAFQLRERFNLDARRFEMVELRGDPMNPQFWRWRFEWVGNSPLSPKCELISSHSQHNQMLTLLNIHGGLQVATA</sequence>
<dbReference type="Proteomes" id="UP000619761">
    <property type="component" value="Unassembled WGS sequence"/>
</dbReference>
<keyword evidence="2" id="KW-1185">Reference proteome</keyword>
<organism evidence="1 2">
    <name type="scientific">Cellvibrio zantedeschiae</name>
    <dbReference type="NCBI Taxonomy" id="1237077"/>
    <lineage>
        <taxon>Bacteria</taxon>
        <taxon>Pseudomonadati</taxon>
        <taxon>Pseudomonadota</taxon>
        <taxon>Gammaproteobacteria</taxon>
        <taxon>Cellvibrionales</taxon>
        <taxon>Cellvibrionaceae</taxon>
        <taxon>Cellvibrio</taxon>
    </lineage>
</organism>
<name>A0ABQ3ATX5_9GAMM</name>
<evidence type="ECO:0000313" key="2">
    <source>
        <dbReference type="Proteomes" id="UP000619761"/>
    </source>
</evidence>
<dbReference type="RefSeq" id="WP_189416360.1">
    <property type="nucleotide sequence ID" value="NZ_BMYZ01000001.1"/>
</dbReference>
<evidence type="ECO:0000313" key="1">
    <source>
        <dbReference type="EMBL" id="GGY67181.1"/>
    </source>
</evidence>